<dbReference type="PANTHER" id="PTHR13887">
    <property type="entry name" value="GLUTATHIONE S-TRANSFERASE KAPPA"/>
    <property type="match status" value="1"/>
</dbReference>
<dbReference type="SUPFAM" id="SSF52833">
    <property type="entry name" value="Thioredoxin-like"/>
    <property type="match status" value="1"/>
</dbReference>
<feature type="compositionally biased region" description="Low complexity" evidence="1">
    <location>
        <begin position="218"/>
        <end position="237"/>
    </location>
</feature>
<feature type="domain" description="DSBA-like thioredoxin" evidence="2">
    <location>
        <begin position="7"/>
        <end position="212"/>
    </location>
</feature>
<evidence type="ECO:0000313" key="4">
    <source>
        <dbReference type="Proteomes" id="UP000239899"/>
    </source>
</evidence>
<dbReference type="CDD" id="cd03024">
    <property type="entry name" value="DsbA_FrnE"/>
    <property type="match status" value="1"/>
</dbReference>
<evidence type="ECO:0000256" key="1">
    <source>
        <dbReference type="SAM" id="MobiDB-lite"/>
    </source>
</evidence>
<sequence length="244" mass="26135">MSQSVKVTVFSDLACPWCYVGLRRLDSALAGMPGVQAEKEWHAYLLDWNAPPAGEPIEHALRKKFGPNAPQLMQRVVGSGRQDGVQFADWKWRANTIKGHVLVALARRHGKSHEANEALFSKSYEEGANISDAEVLLEVGRQLGLPEQELQAALGGDELDGELLAEVQQDDTVAKSQLRVSGVPFFLIQSGDSKAYALSGAQPPDVFQEAVQRVLKEAGASSSSTTASSEGAANGGSCTREGCT</sequence>
<dbReference type="Gene3D" id="3.40.30.10">
    <property type="entry name" value="Glutaredoxin"/>
    <property type="match status" value="1"/>
</dbReference>
<name>A0A2P6TQP2_CHLSO</name>
<evidence type="ECO:0000313" key="3">
    <source>
        <dbReference type="EMBL" id="PRW56343.1"/>
    </source>
</evidence>
<accession>A0A2P6TQP2</accession>
<dbReference type="GO" id="GO:0016491">
    <property type="term" value="F:oxidoreductase activity"/>
    <property type="evidence" value="ECO:0007669"/>
    <property type="project" value="InterPro"/>
</dbReference>
<gene>
    <name evidence="3" type="ORF">C2E21_5005</name>
</gene>
<dbReference type="Pfam" id="PF01323">
    <property type="entry name" value="DSBA"/>
    <property type="match status" value="1"/>
</dbReference>
<dbReference type="InterPro" id="IPR001853">
    <property type="entry name" value="DSBA-like_thioredoxin_dom"/>
</dbReference>
<dbReference type="Proteomes" id="UP000239899">
    <property type="component" value="Unassembled WGS sequence"/>
</dbReference>
<dbReference type="EMBL" id="LHPG02000009">
    <property type="protein sequence ID" value="PRW56343.1"/>
    <property type="molecule type" value="Genomic_DNA"/>
</dbReference>
<evidence type="ECO:0000259" key="2">
    <source>
        <dbReference type="Pfam" id="PF01323"/>
    </source>
</evidence>
<protein>
    <submittedName>
        <fullName evidence="3">DSBA oxidoreductase</fullName>
    </submittedName>
</protein>
<proteinExistence type="predicted"/>
<feature type="region of interest" description="Disordered" evidence="1">
    <location>
        <begin position="218"/>
        <end position="244"/>
    </location>
</feature>
<dbReference type="PANTHER" id="PTHR13887:SF41">
    <property type="entry name" value="THIOREDOXIN SUPERFAMILY PROTEIN"/>
    <property type="match status" value="1"/>
</dbReference>
<dbReference type="InterPro" id="IPR036249">
    <property type="entry name" value="Thioredoxin-like_sf"/>
</dbReference>
<reference evidence="3 4" key="1">
    <citation type="journal article" date="2018" name="Plant J.">
        <title>Genome sequences of Chlorella sorokiniana UTEX 1602 and Micractinium conductrix SAG 241.80: implications to maltose excretion by a green alga.</title>
        <authorList>
            <person name="Arriola M.B."/>
            <person name="Velmurugan N."/>
            <person name="Zhang Y."/>
            <person name="Plunkett M.H."/>
            <person name="Hondzo H."/>
            <person name="Barney B.M."/>
        </authorList>
    </citation>
    <scope>NUCLEOTIDE SEQUENCE [LARGE SCALE GENOMIC DNA]</scope>
    <source>
        <strain evidence="4">UTEX 1602</strain>
    </source>
</reference>
<dbReference type="OrthoDB" id="1930760at2759"/>
<dbReference type="AlphaFoldDB" id="A0A2P6TQP2"/>
<keyword evidence="4" id="KW-1185">Reference proteome</keyword>
<comment type="caution">
    <text evidence="3">The sequence shown here is derived from an EMBL/GenBank/DDBJ whole genome shotgun (WGS) entry which is preliminary data.</text>
</comment>
<organism evidence="3 4">
    <name type="scientific">Chlorella sorokiniana</name>
    <name type="common">Freshwater green alga</name>
    <dbReference type="NCBI Taxonomy" id="3076"/>
    <lineage>
        <taxon>Eukaryota</taxon>
        <taxon>Viridiplantae</taxon>
        <taxon>Chlorophyta</taxon>
        <taxon>core chlorophytes</taxon>
        <taxon>Trebouxiophyceae</taxon>
        <taxon>Chlorellales</taxon>
        <taxon>Chlorellaceae</taxon>
        <taxon>Chlorella clade</taxon>
        <taxon>Chlorella</taxon>
    </lineage>
</organism>